<evidence type="ECO:0000313" key="3">
    <source>
        <dbReference type="Proteomes" id="UP000799537"/>
    </source>
</evidence>
<evidence type="ECO:0000313" key="2">
    <source>
        <dbReference type="EMBL" id="KAF2168485.1"/>
    </source>
</evidence>
<dbReference type="GeneID" id="54559038"/>
<proteinExistence type="predicted"/>
<dbReference type="EMBL" id="ML993590">
    <property type="protein sequence ID" value="KAF2168485.1"/>
    <property type="molecule type" value="Genomic_DNA"/>
</dbReference>
<protein>
    <submittedName>
        <fullName evidence="2">Uncharacterized protein</fullName>
    </submittedName>
</protein>
<gene>
    <name evidence="2" type="ORF">M409DRAFT_21234</name>
</gene>
<name>A0A6A6CMV7_ZASCE</name>
<keyword evidence="3" id="KW-1185">Reference proteome</keyword>
<organism evidence="2 3">
    <name type="scientific">Zasmidium cellare ATCC 36951</name>
    <dbReference type="NCBI Taxonomy" id="1080233"/>
    <lineage>
        <taxon>Eukaryota</taxon>
        <taxon>Fungi</taxon>
        <taxon>Dikarya</taxon>
        <taxon>Ascomycota</taxon>
        <taxon>Pezizomycotina</taxon>
        <taxon>Dothideomycetes</taxon>
        <taxon>Dothideomycetidae</taxon>
        <taxon>Mycosphaerellales</taxon>
        <taxon>Mycosphaerellaceae</taxon>
        <taxon>Zasmidium</taxon>
    </lineage>
</organism>
<feature type="compositionally biased region" description="Basic residues" evidence="1">
    <location>
        <begin position="79"/>
        <end position="93"/>
    </location>
</feature>
<feature type="region of interest" description="Disordered" evidence="1">
    <location>
        <begin position="60"/>
        <end position="124"/>
    </location>
</feature>
<sequence length="124" mass="13561">MTVSWSADMDQRLLMAVLAVVKLDTAAVEEKWKELFKFEDITQPTKRAIVEHIAKLKKALGISGGKTPSGDAASTPTKPKAKGIGKAARKPKNGSKSPNSPRKEDRDDTEKPADIKDERMDSPM</sequence>
<dbReference type="Proteomes" id="UP000799537">
    <property type="component" value="Unassembled WGS sequence"/>
</dbReference>
<evidence type="ECO:0000256" key="1">
    <source>
        <dbReference type="SAM" id="MobiDB-lite"/>
    </source>
</evidence>
<dbReference type="RefSeq" id="XP_033669374.1">
    <property type="nucleotide sequence ID" value="XM_033805766.1"/>
</dbReference>
<dbReference type="OrthoDB" id="5420368at2759"/>
<dbReference type="AlphaFoldDB" id="A0A6A6CMV7"/>
<feature type="compositionally biased region" description="Basic and acidic residues" evidence="1">
    <location>
        <begin position="101"/>
        <end position="124"/>
    </location>
</feature>
<accession>A0A6A6CMV7</accession>
<reference evidence="2" key="1">
    <citation type="journal article" date="2020" name="Stud. Mycol.">
        <title>101 Dothideomycetes genomes: a test case for predicting lifestyles and emergence of pathogens.</title>
        <authorList>
            <person name="Haridas S."/>
            <person name="Albert R."/>
            <person name="Binder M."/>
            <person name="Bloem J."/>
            <person name="Labutti K."/>
            <person name="Salamov A."/>
            <person name="Andreopoulos B."/>
            <person name="Baker S."/>
            <person name="Barry K."/>
            <person name="Bills G."/>
            <person name="Bluhm B."/>
            <person name="Cannon C."/>
            <person name="Castanera R."/>
            <person name="Culley D."/>
            <person name="Daum C."/>
            <person name="Ezra D."/>
            <person name="Gonzalez J."/>
            <person name="Henrissat B."/>
            <person name="Kuo A."/>
            <person name="Liang C."/>
            <person name="Lipzen A."/>
            <person name="Lutzoni F."/>
            <person name="Magnuson J."/>
            <person name="Mondo S."/>
            <person name="Nolan M."/>
            <person name="Ohm R."/>
            <person name="Pangilinan J."/>
            <person name="Park H.-J."/>
            <person name="Ramirez L."/>
            <person name="Alfaro M."/>
            <person name="Sun H."/>
            <person name="Tritt A."/>
            <person name="Yoshinaga Y."/>
            <person name="Zwiers L.-H."/>
            <person name="Turgeon B."/>
            <person name="Goodwin S."/>
            <person name="Spatafora J."/>
            <person name="Crous P."/>
            <person name="Grigoriev I."/>
        </authorList>
    </citation>
    <scope>NUCLEOTIDE SEQUENCE</scope>
    <source>
        <strain evidence="2">ATCC 36951</strain>
    </source>
</reference>